<name>A0A2J6R023_HYAVF</name>
<keyword evidence="3" id="KW-1185">Reference proteome</keyword>
<dbReference type="EMBL" id="KZ613961">
    <property type="protein sequence ID" value="PMD31870.1"/>
    <property type="molecule type" value="Genomic_DNA"/>
</dbReference>
<gene>
    <name evidence="2" type="ORF">L207DRAFT_572614</name>
</gene>
<organism evidence="2 3">
    <name type="scientific">Hyaloscypha variabilis (strain UAMH 11265 / GT02V1 / F)</name>
    <name type="common">Meliniomyces variabilis</name>
    <dbReference type="NCBI Taxonomy" id="1149755"/>
    <lineage>
        <taxon>Eukaryota</taxon>
        <taxon>Fungi</taxon>
        <taxon>Dikarya</taxon>
        <taxon>Ascomycota</taxon>
        <taxon>Pezizomycotina</taxon>
        <taxon>Leotiomycetes</taxon>
        <taxon>Helotiales</taxon>
        <taxon>Hyaloscyphaceae</taxon>
        <taxon>Hyaloscypha</taxon>
        <taxon>Hyaloscypha variabilis</taxon>
    </lineage>
</organism>
<feature type="compositionally biased region" description="Basic and acidic residues" evidence="1">
    <location>
        <begin position="8"/>
        <end position="29"/>
    </location>
</feature>
<dbReference type="OrthoDB" id="5425548at2759"/>
<evidence type="ECO:0000313" key="2">
    <source>
        <dbReference type="EMBL" id="PMD31870.1"/>
    </source>
</evidence>
<protein>
    <submittedName>
        <fullName evidence="2">Uncharacterized protein</fullName>
    </submittedName>
</protein>
<evidence type="ECO:0000313" key="3">
    <source>
        <dbReference type="Proteomes" id="UP000235786"/>
    </source>
</evidence>
<dbReference type="Proteomes" id="UP000235786">
    <property type="component" value="Unassembled WGS sequence"/>
</dbReference>
<proteinExistence type="predicted"/>
<sequence>MVNATKQQQEEMALRDREQANGLERRQPGQHDTTGPDNGGSAEHSVPAIAISGPFLTDKTPSATAPIDAASGIPPKPQIASPVNQNERQWRRAIMRQQRARIVKEEVVREVITIWDLESGITAQRPGTFEKVARLLEIDGISSREDCDKEAITAYMVEYTLEQVLRSYNYCDFTWTSINGKGRLEMRPIPEQNSCELPKWLQIPFLVPLDVQQLEIIPEKGYVGPYARRSGSPTYLILRRILMPRDPAPIPVSRFDLNSTRSKVLIGSGDKLFLPYLLDGSILIQDAEKYAGTLGVVMKASSTTKTHHVVLTAGHVIDDMNDRMFIISPCNGAILKLEVPKSYQRCNGRPARRTKAGEPCTYEDECGFLKIDDKELEQFHYAIPNWSCHYFNPTRFRADHALDPLIHPRWVYIRAKILEKGQRGEKLVVYKHGAATGDTQGYLVKIRSCPPTGWFGLDNEKQQEWLKYKDDEVCLGIVQWMDADTPFTGAGDSGSLVYAQEDKKLIPLGIHLGAPESMQGHSVFLSIDTFCYEAEREGWELTFALPLRVAV</sequence>
<reference evidence="2 3" key="1">
    <citation type="submission" date="2016-04" db="EMBL/GenBank/DDBJ databases">
        <title>A degradative enzymes factory behind the ericoid mycorrhizal symbiosis.</title>
        <authorList>
            <consortium name="DOE Joint Genome Institute"/>
            <person name="Martino E."/>
            <person name="Morin E."/>
            <person name="Grelet G."/>
            <person name="Kuo A."/>
            <person name="Kohler A."/>
            <person name="Daghino S."/>
            <person name="Barry K."/>
            <person name="Choi C."/>
            <person name="Cichocki N."/>
            <person name="Clum A."/>
            <person name="Copeland A."/>
            <person name="Hainaut M."/>
            <person name="Haridas S."/>
            <person name="Labutti K."/>
            <person name="Lindquist E."/>
            <person name="Lipzen A."/>
            <person name="Khouja H.-R."/>
            <person name="Murat C."/>
            <person name="Ohm R."/>
            <person name="Olson A."/>
            <person name="Spatafora J."/>
            <person name="Veneault-Fourrey C."/>
            <person name="Henrissat B."/>
            <person name="Grigoriev I."/>
            <person name="Martin F."/>
            <person name="Perotto S."/>
        </authorList>
    </citation>
    <scope>NUCLEOTIDE SEQUENCE [LARGE SCALE GENOMIC DNA]</scope>
    <source>
        <strain evidence="2 3">F</strain>
    </source>
</reference>
<evidence type="ECO:0000256" key="1">
    <source>
        <dbReference type="SAM" id="MobiDB-lite"/>
    </source>
</evidence>
<accession>A0A2J6R023</accession>
<feature type="region of interest" description="Disordered" evidence="1">
    <location>
        <begin position="1"/>
        <end position="85"/>
    </location>
</feature>
<dbReference type="AlphaFoldDB" id="A0A2J6R023"/>